<dbReference type="EMBL" id="ML208454">
    <property type="protein sequence ID" value="TFK64938.1"/>
    <property type="molecule type" value="Genomic_DNA"/>
</dbReference>
<reference evidence="1 2" key="1">
    <citation type="journal article" date="2019" name="Nat. Ecol. Evol.">
        <title>Megaphylogeny resolves global patterns of mushroom evolution.</title>
        <authorList>
            <person name="Varga T."/>
            <person name="Krizsan K."/>
            <person name="Foldi C."/>
            <person name="Dima B."/>
            <person name="Sanchez-Garcia M."/>
            <person name="Sanchez-Ramirez S."/>
            <person name="Szollosi G.J."/>
            <person name="Szarkandi J.G."/>
            <person name="Papp V."/>
            <person name="Albert L."/>
            <person name="Andreopoulos W."/>
            <person name="Angelini C."/>
            <person name="Antonin V."/>
            <person name="Barry K.W."/>
            <person name="Bougher N.L."/>
            <person name="Buchanan P."/>
            <person name="Buyck B."/>
            <person name="Bense V."/>
            <person name="Catcheside P."/>
            <person name="Chovatia M."/>
            <person name="Cooper J."/>
            <person name="Damon W."/>
            <person name="Desjardin D."/>
            <person name="Finy P."/>
            <person name="Geml J."/>
            <person name="Haridas S."/>
            <person name="Hughes K."/>
            <person name="Justo A."/>
            <person name="Karasinski D."/>
            <person name="Kautmanova I."/>
            <person name="Kiss B."/>
            <person name="Kocsube S."/>
            <person name="Kotiranta H."/>
            <person name="LaButti K.M."/>
            <person name="Lechner B.E."/>
            <person name="Liimatainen K."/>
            <person name="Lipzen A."/>
            <person name="Lukacs Z."/>
            <person name="Mihaltcheva S."/>
            <person name="Morgado L.N."/>
            <person name="Niskanen T."/>
            <person name="Noordeloos M.E."/>
            <person name="Ohm R.A."/>
            <person name="Ortiz-Santana B."/>
            <person name="Ovrebo C."/>
            <person name="Racz N."/>
            <person name="Riley R."/>
            <person name="Savchenko A."/>
            <person name="Shiryaev A."/>
            <person name="Soop K."/>
            <person name="Spirin V."/>
            <person name="Szebenyi C."/>
            <person name="Tomsovsky M."/>
            <person name="Tulloss R.E."/>
            <person name="Uehling J."/>
            <person name="Grigoriev I.V."/>
            <person name="Vagvolgyi C."/>
            <person name="Papp T."/>
            <person name="Martin F.M."/>
            <person name="Miettinen O."/>
            <person name="Hibbett D.S."/>
            <person name="Nagy L.G."/>
        </authorList>
    </citation>
    <scope>NUCLEOTIDE SEQUENCE [LARGE SCALE GENOMIC DNA]</scope>
    <source>
        <strain evidence="1 2">NL-1719</strain>
    </source>
</reference>
<organism evidence="1 2">
    <name type="scientific">Pluteus cervinus</name>
    <dbReference type="NCBI Taxonomy" id="181527"/>
    <lineage>
        <taxon>Eukaryota</taxon>
        <taxon>Fungi</taxon>
        <taxon>Dikarya</taxon>
        <taxon>Basidiomycota</taxon>
        <taxon>Agaricomycotina</taxon>
        <taxon>Agaricomycetes</taxon>
        <taxon>Agaricomycetidae</taxon>
        <taxon>Agaricales</taxon>
        <taxon>Pluteineae</taxon>
        <taxon>Pluteaceae</taxon>
        <taxon>Pluteus</taxon>
    </lineage>
</organism>
<evidence type="ECO:0000313" key="2">
    <source>
        <dbReference type="Proteomes" id="UP000308600"/>
    </source>
</evidence>
<accession>A0ACD3AGC2</accession>
<evidence type="ECO:0000313" key="1">
    <source>
        <dbReference type="EMBL" id="TFK64938.1"/>
    </source>
</evidence>
<proteinExistence type="predicted"/>
<keyword evidence="2" id="KW-1185">Reference proteome</keyword>
<gene>
    <name evidence="1" type="ORF">BDN72DRAFT_881225</name>
</gene>
<dbReference type="Proteomes" id="UP000308600">
    <property type="component" value="Unassembled WGS sequence"/>
</dbReference>
<protein>
    <submittedName>
        <fullName evidence="1">Uncharacterized protein</fullName>
    </submittedName>
</protein>
<sequence>MSHLPIDGEDDIEESDVDSDIPNAPNTPEIEEIDKEIEELTQRIHLLKVKRNSFVPISRLQPELLISVFFFLQSVCLERPEEYYQWIKITHVAQCWRKLAHGTSSLWSGIVQAQERHKRLAEVSLQRAGYSDLDIIFHDLNGSKANLDFFLHSVTDHIHRVRSLDVRLSNDEGPDGPIQNLGEVTECLSQSFPVLKELNVCGLHYMGVNVDYKSLAGFIIAPNLHRLRLLHTQVKLPWSAYSEITHLELSNARYSFGSEVAFTVSPLLRILAHTTKLRALTLDWNDLSTDEEHVQGPIYLTQLSNVDLDIGCEEFTAILSVIKIPPTTTILAGRWSHLSKVRFDNFFNVLADCFLDGEIKIHRFDYREESEIHLRLWAVGQEISPRFITPRSSLLAYLENNTDWIPGFLSSKWFSLSHLHSASLIRKDRGPLPHIHRYPSLFSTLGSTPLSTLLLTKSFVPLFTNYIEAHPESFTGLVMLSIHEYKLSIETLVRLSAVLECRANSSMGRLKTLALYYLCDLKGSERNSTLIRLSNVASDVILKEVEAGELDFYDT</sequence>
<name>A0ACD3AGC2_9AGAR</name>